<protein>
    <recommendedName>
        <fullName evidence="4">Protein kinase domain-containing protein</fullName>
    </recommendedName>
</protein>
<evidence type="ECO:0008006" key="4">
    <source>
        <dbReference type="Google" id="ProtNLM"/>
    </source>
</evidence>
<accession>A0ABW4SPJ2</accession>
<organism evidence="2 3">
    <name type="scientific">Nonomuraea mangrovi</name>
    <dbReference type="NCBI Taxonomy" id="2316207"/>
    <lineage>
        <taxon>Bacteria</taxon>
        <taxon>Bacillati</taxon>
        <taxon>Actinomycetota</taxon>
        <taxon>Actinomycetes</taxon>
        <taxon>Streptosporangiales</taxon>
        <taxon>Streptosporangiaceae</taxon>
        <taxon>Nonomuraea</taxon>
    </lineage>
</organism>
<dbReference type="RefSeq" id="WP_379569001.1">
    <property type="nucleotide sequence ID" value="NZ_JBHUFV010000003.1"/>
</dbReference>
<dbReference type="Gene3D" id="1.10.510.10">
    <property type="entry name" value="Transferase(Phosphotransferase) domain 1"/>
    <property type="match status" value="1"/>
</dbReference>
<reference evidence="3" key="1">
    <citation type="journal article" date="2019" name="Int. J. Syst. Evol. Microbiol.">
        <title>The Global Catalogue of Microorganisms (GCM) 10K type strain sequencing project: providing services to taxonomists for standard genome sequencing and annotation.</title>
        <authorList>
            <consortium name="The Broad Institute Genomics Platform"/>
            <consortium name="The Broad Institute Genome Sequencing Center for Infectious Disease"/>
            <person name="Wu L."/>
            <person name="Ma J."/>
        </authorList>
    </citation>
    <scope>NUCLEOTIDE SEQUENCE [LARGE SCALE GENOMIC DNA]</scope>
    <source>
        <strain evidence="3">ICMP 6774ER</strain>
    </source>
</reference>
<gene>
    <name evidence="2" type="ORF">ACFSKW_03490</name>
</gene>
<keyword evidence="1" id="KW-0472">Membrane</keyword>
<dbReference type="SUPFAM" id="SSF56112">
    <property type="entry name" value="Protein kinase-like (PK-like)"/>
    <property type="match status" value="1"/>
</dbReference>
<name>A0ABW4SPJ2_9ACTN</name>
<dbReference type="Proteomes" id="UP001597368">
    <property type="component" value="Unassembled WGS sequence"/>
</dbReference>
<sequence>MQKMAHAGTRARELLDHEWRIGKWLGDQGRDYVSTMLGHNPDAVPPFTVMTLRGEPLSRLSVPVDRETLRMLVAGLLHGLEVLRSCGVVHRRLNLDTLRWDGGSLQITDFTHAQYDGAGDTVSHGEDVYAAGLVIFHLYTGELPEDDPARMEQRLRGQDVLLRRLLAGESTGAERAVFGERTVFADRAEDRPDARELLERWTPGGRATTGLARAYRDREREGRRNFHELRARQHAYGQRHRGWTPPPRRRPWIVPKPQAARAGRARPRRLSDWTLVAPLRRPPLVRAAAAVTVVGVLVVGVLVVVAALRSLL</sequence>
<comment type="caution">
    <text evidence="2">The sequence shown here is derived from an EMBL/GenBank/DDBJ whole genome shotgun (WGS) entry which is preliminary data.</text>
</comment>
<proteinExistence type="predicted"/>
<feature type="transmembrane region" description="Helical" evidence="1">
    <location>
        <begin position="287"/>
        <end position="308"/>
    </location>
</feature>
<dbReference type="InterPro" id="IPR011009">
    <property type="entry name" value="Kinase-like_dom_sf"/>
</dbReference>
<keyword evidence="3" id="KW-1185">Reference proteome</keyword>
<evidence type="ECO:0000256" key="1">
    <source>
        <dbReference type="SAM" id="Phobius"/>
    </source>
</evidence>
<dbReference type="EMBL" id="JBHUFV010000003">
    <property type="protein sequence ID" value="MFD1930536.1"/>
    <property type="molecule type" value="Genomic_DNA"/>
</dbReference>
<evidence type="ECO:0000313" key="2">
    <source>
        <dbReference type="EMBL" id="MFD1930536.1"/>
    </source>
</evidence>
<evidence type="ECO:0000313" key="3">
    <source>
        <dbReference type="Proteomes" id="UP001597368"/>
    </source>
</evidence>
<keyword evidence="1" id="KW-0812">Transmembrane</keyword>
<keyword evidence="1" id="KW-1133">Transmembrane helix</keyword>